<dbReference type="PANTHER" id="PTHR47756">
    <property type="entry name" value="BLL6612 PROTEIN-RELATED"/>
    <property type="match status" value="1"/>
</dbReference>
<dbReference type="InterPro" id="IPR013324">
    <property type="entry name" value="RNA_pol_sigma_r3/r4-like"/>
</dbReference>
<accession>A0ABQ6I0X7</accession>
<comment type="similarity">
    <text evidence="1">Belongs to the sigma-70 factor family. ECF subfamily.</text>
</comment>
<evidence type="ECO:0000313" key="8">
    <source>
        <dbReference type="EMBL" id="GMA23430.1"/>
    </source>
</evidence>
<evidence type="ECO:0000256" key="5">
    <source>
        <dbReference type="SAM" id="MobiDB-lite"/>
    </source>
</evidence>
<feature type="compositionally biased region" description="Low complexity" evidence="5">
    <location>
        <begin position="245"/>
        <end position="256"/>
    </location>
</feature>
<gene>
    <name evidence="8" type="ORF">GCM10025864_11890</name>
</gene>
<keyword evidence="9" id="KW-1185">Reference proteome</keyword>
<dbReference type="EMBL" id="BSUK01000001">
    <property type="protein sequence ID" value="GMA23430.1"/>
    <property type="molecule type" value="Genomic_DNA"/>
</dbReference>
<dbReference type="InterPro" id="IPR036388">
    <property type="entry name" value="WH-like_DNA-bd_sf"/>
</dbReference>
<dbReference type="InterPro" id="IPR046531">
    <property type="entry name" value="DUF6596"/>
</dbReference>
<comment type="caution">
    <text evidence="8">The sequence shown here is derived from an EMBL/GenBank/DDBJ whole genome shotgun (WGS) entry which is preliminary data.</text>
</comment>
<organism evidence="8 9">
    <name type="scientific">Luteimicrobium album</name>
    <dbReference type="NCBI Taxonomy" id="1054550"/>
    <lineage>
        <taxon>Bacteria</taxon>
        <taxon>Bacillati</taxon>
        <taxon>Actinomycetota</taxon>
        <taxon>Actinomycetes</taxon>
        <taxon>Micrococcales</taxon>
        <taxon>Luteimicrobium</taxon>
    </lineage>
</organism>
<keyword evidence="3" id="KW-0731">Sigma factor</keyword>
<dbReference type="PANTHER" id="PTHR47756:SF2">
    <property type="entry name" value="BLL6612 PROTEIN"/>
    <property type="match status" value="1"/>
</dbReference>
<evidence type="ECO:0000256" key="1">
    <source>
        <dbReference type="ARBA" id="ARBA00010641"/>
    </source>
</evidence>
<feature type="compositionally biased region" description="Basic residues" evidence="5">
    <location>
        <begin position="257"/>
        <end position="267"/>
    </location>
</feature>
<dbReference type="InterPro" id="IPR013249">
    <property type="entry name" value="RNA_pol_sigma70_r4_t2"/>
</dbReference>
<evidence type="ECO:0000256" key="3">
    <source>
        <dbReference type="ARBA" id="ARBA00023082"/>
    </source>
</evidence>
<dbReference type="Gene3D" id="1.10.10.10">
    <property type="entry name" value="Winged helix-like DNA-binding domain superfamily/Winged helix DNA-binding domain"/>
    <property type="match status" value="1"/>
</dbReference>
<evidence type="ECO:0000256" key="2">
    <source>
        <dbReference type="ARBA" id="ARBA00023015"/>
    </source>
</evidence>
<sequence length="285" mass="31357">MARRRSPRDPKAWLVTVASRRYVDAWRSDSARERRELEDAARTPSGGLLAPGADAFAAPEHDDTLTLLVLCCHPVLPPASQVALTLRAVAGLTTAQVARAYLVPEPTMAQRISRAKARLREAGARFVPPPVEELPARVAAVSQVLYLVFTEGHTTTSGAGLVDVSLADEAIRLTRELHRLVPSDDEVTGLLALMLLTHARRAARTTADGALVPLAEQDRRRWDRDLIAEGWRSSRRRCPSDPWARTSSRPRSPRCTTRPRPRTRRTGPRSTSCTGCSSGSRPGRW</sequence>
<feature type="domain" description="RNA polymerase sigma factor 70 region 4 type 2" evidence="6">
    <location>
        <begin position="68"/>
        <end position="119"/>
    </location>
</feature>
<protein>
    <recommendedName>
        <fullName evidence="10">RNA polymerase sigma factor 70 region 4 type 2 domain-containing protein</fullName>
    </recommendedName>
</protein>
<keyword evidence="2" id="KW-0805">Transcription regulation</keyword>
<dbReference type="SUPFAM" id="SSF88659">
    <property type="entry name" value="Sigma3 and sigma4 domains of RNA polymerase sigma factors"/>
    <property type="match status" value="1"/>
</dbReference>
<name>A0ABQ6I0X7_9MICO</name>
<dbReference type="Pfam" id="PF08281">
    <property type="entry name" value="Sigma70_r4_2"/>
    <property type="match status" value="1"/>
</dbReference>
<proteinExistence type="inferred from homology"/>
<evidence type="ECO:0008006" key="10">
    <source>
        <dbReference type="Google" id="ProtNLM"/>
    </source>
</evidence>
<feature type="compositionally biased region" description="Low complexity" evidence="5">
    <location>
        <begin position="268"/>
        <end position="285"/>
    </location>
</feature>
<reference evidence="9" key="1">
    <citation type="journal article" date="2019" name="Int. J. Syst. Evol. Microbiol.">
        <title>The Global Catalogue of Microorganisms (GCM) 10K type strain sequencing project: providing services to taxonomists for standard genome sequencing and annotation.</title>
        <authorList>
            <consortium name="The Broad Institute Genomics Platform"/>
            <consortium name="The Broad Institute Genome Sequencing Center for Infectious Disease"/>
            <person name="Wu L."/>
            <person name="Ma J."/>
        </authorList>
    </citation>
    <scope>NUCLEOTIDE SEQUENCE [LARGE SCALE GENOMIC DNA]</scope>
    <source>
        <strain evidence="9">NBRC 106348</strain>
    </source>
</reference>
<feature type="region of interest" description="Disordered" evidence="5">
    <location>
        <begin position="235"/>
        <end position="285"/>
    </location>
</feature>
<dbReference type="Proteomes" id="UP001157091">
    <property type="component" value="Unassembled WGS sequence"/>
</dbReference>
<evidence type="ECO:0000259" key="6">
    <source>
        <dbReference type="Pfam" id="PF08281"/>
    </source>
</evidence>
<keyword evidence="4" id="KW-0804">Transcription</keyword>
<evidence type="ECO:0000259" key="7">
    <source>
        <dbReference type="Pfam" id="PF20239"/>
    </source>
</evidence>
<feature type="domain" description="DUF6596" evidence="7">
    <location>
        <begin position="137"/>
        <end position="235"/>
    </location>
</feature>
<dbReference type="RefSeq" id="WP_348525157.1">
    <property type="nucleotide sequence ID" value="NZ_BSUK01000001.1"/>
</dbReference>
<evidence type="ECO:0000256" key="4">
    <source>
        <dbReference type="ARBA" id="ARBA00023163"/>
    </source>
</evidence>
<dbReference type="Pfam" id="PF20239">
    <property type="entry name" value="DUF6596"/>
    <property type="match status" value="1"/>
</dbReference>
<evidence type="ECO:0000313" key="9">
    <source>
        <dbReference type="Proteomes" id="UP001157091"/>
    </source>
</evidence>